<dbReference type="AlphaFoldDB" id="E0NIX4"/>
<accession>E0NIX4</accession>
<evidence type="ECO:0000313" key="2">
    <source>
        <dbReference type="Proteomes" id="UP000003280"/>
    </source>
</evidence>
<dbReference type="Proteomes" id="UP000003280">
    <property type="component" value="Unassembled WGS sequence"/>
</dbReference>
<keyword evidence="2" id="KW-1185">Reference proteome</keyword>
<evidence type="ECO:0000313" key="1">
    <source>
        <dbReference type="EMBL" id="EFM26264.1"/>
    </source>
</evidence>
<gene>
    <name evidence="1" type="ORF">HMPREF9225_0113</name>
</gene>
<dbReference type="HOGENOM" id="CLU_2937604_0_0_9"/>
<organism evidence="1 2">
    <name type="scientific">Peptoniphilus duerdenii ATCC BAA-1640</name>
    <dbReference type="NCBI Taxonomy" id="862517"/>
    <lineage>
        <taxon>Bacteria</taxon>
        <taxon>Bacillati</taxon>
        <taxon>Bacillota</taxon>
        <taxon>Tissierellia</taxon>
        <taxon>Tissierellales</taxon>
        <taxon>Peptoniphilaceae</taxon>
        <taxon>Peptoniphilus</taxon>
    </lineage>
</organism>
<dbReference type="EMBL" id="AEEH01000012">
    <property type="protein sequence ID" value="EFM26264.1"/>
    <property type="molecule type" value="Genomic_DNA"/>
</dbReference>
<protein>
    <submittedName>
        <fullName evidence="1">Uncharacterized protein</fullName>
    </submittedName>
</protein>
<sequence>MITKITRGTLHSERAFDEENSVAEANSMKTVTLSGDGEAKRNRRSRMGITLVRLSTDEFS</sequence>
<proteinExistence type="predicted"/>
<name>E0NIX4_9FIRM</name>
<reference evidence="1 2" key="1">
    <citation type="submission" date="2010-07" db="EMBL/GenBank/DDBJ databases">
        <authorList>
            <person name="Muzny D."/>
            <person name="Qin X."/>
            <person name="Deng J."/>
            <person name="Jiang H."/>
            <person name="Liu Y."/>
            <person name="Qu J."/>
            <person name="Song X.-Z."/>
            <person name="Zhang L."/>
            <person name="Thornton R."/>
            <person name="Coyle M."/>
            <person name="Francisco L."/>
            <person name="Jackson L."/>
            <person name="Javaid M."/>
            <person name="Korchina V."/>
            <person name="Kovar C."/>
            <person name="Mata R."/>
            <person name="Mathew T."/>
            <person name="Ngo R."/>
            <person name="Nguyen L."/>
            <person name="Nguyen N."/>
            <person name="Okwuonu G."/>
            <person name="Ongeri F."/>
            <person name="Pham C."/>
            <person name="Simmons D."/>
            <person name="Wilczek-Boney K."/>
            <person name="Hale W."/>
            <person name="Jakkamsetti A."/>
            <person name="Pham P."/>
            <person name="Ruth R."/>
            <person name="San Lucas F."/>
            <person name="Warren J."/>
            <person name="Zhang J."/>
            <person name="Zhao Z."/>
            <person name="Zhou C."/>
            <person name="Zhu D."/>
            <person name="Lee S."/>
            <person name="Bess C."/>
            <person name="Blankenburg K."/>
            <person name="Forbes L."/>
            <person name="Fu Q."/>
            <person name="Gubbala S."/>
            <person name="Hirani K."/>
            <person name="Jayaseelan J.C."/>
            <person name="Lara F."/>
            <person name="Munidasa M."/>
            <person name="Palculict T."/>
            <person name="Patil S."/>
            <person name="Pu L.-L."/>
            <person name="Saada N."/>
            <person name="Tang L."/>
            <person name="Weissenberger G."/>
            <person name="Zhu Y."/>
            <person name="Hemphill L."/>
            <person name="Shang Y."/>
            <person name="Youmans B."/>
            <person name="Ayvaz T."/>
            <person name="Ross M."/>
            <person name="Santibanez J."/>
            <person name="Aqrawi P."/>
            <person name="Gross S."/>
            <person name="Joshi V."/>
            <person name="Fowler G."/>
            <person name="Nazareth L."/>
            <person name="Reid J."/>
            <person name="Worley K."/>
            <person name="Petrosino J."/>
            <person name="Highlander S."/>
            <person name="Gibbs R."/>
        </authorList>
    </citation>
    <scope>NUCLEOTIDE SEQUENCE [LARGE SCALE GENOMIC DNA]</scope>
    <source>
        <strain evidence="1 2">ATCC BAA-1640</strain>
    </source>
</reference>
<comment type="caution">
    <text evidence="1">The sequence shown here is derived from an EMBL/GenBank/DDBJ whole genome shotgun (WGS) entry which is preliminary data.</text>
</comment>